<comment type="caution">
    <text evidence="1">The sequence shown here is derived from an EMBL/GenBank/DDBJ whole genome shotgun (WGS) entry which is preliminary data.</text>
</comment>
<gene>
    <name evidence="1" type="ORF">A2729_00410</name>
</gene>
<accession>A0A1G1XZA2</accession>
<protein>
    <recommendedName>
        <fullName evidence="3">Polymerase nucleotidyl transferase domain-containing protein</fullName>
    </recommendedName>
</protein>
<evidence type="ECO:0000313" key="2">
    <source>
        <dbReference type="Proteomes" id="UP000178930"/>
    </source>
</evidence>
<evidence type="ECO:0000313" key="1">
    <source>
        <dbReference type="EMBL" id="OGY45291.1"/>
    </source>
</evidence>
<evidence type="ECO:0008006" key="3">
    <source>
        <dbReference type="Google" id="ProtNLM"/>
    </source>
</evidence>
<sequence>MNKETSKFSELEKAIIRTVAFFDIFDYPLTILEIYKWFYLTINPQQFPPEADQFLAETINKKRETNLSEILVGLEELKKKKVIDSKNGFYFFPGRENLVNLRQGRYLLAEAKFKIARRAIKFLRFIPFIRMIAVCNNAAYSNAAAKSDIDFFIVVAQGRIWWTRLLITLLLTVLGLRRHGQKITDRICLSFYLTDDSLNLSSIALKPIDPYFIYWLATLAPIYQAENYPAFLRQNLWLKDYLPNFYPVSLADRRQLKNQGFLKICKQIGEFIFSGWLGKGLENFAKAIQLLKMKKNKKSLANKPDSRVVISDIMLKFHETDQRQIFYQAWQEKLNLLGINV</sequence>
<dbReference type="Proteomes" id="UP000178930">
    <property type="component" value="Unassembled WGS sequence"/>
</dbReference>
<reference evidence="1 2" key="1">
    <citation type="journal article" date="2016" name="Nat. Commun.">
        <title>Thousands of microbial genomes shed light on interconnected biogeochemical processes in an aquifer system.</title>
        <authorList>
            <person name="Anantharaman K."/>
            <person name="Brown C.T."/>
            <person name="Hug L.A."/>
            <person name="Sharon I."/>
            <person name="Castelle C.J."/>
            <person name="Probst A.J."/>
            <person name="Thomas B.C."/>
            <person name="Singh A."/>
            <person name="Wilkins M.J."/>
            <person name="Karaoz U."/>
            <person name="Brodie E.L."/>
            <person name="Williams K.H."/>
            <person name="Hubbard S.S."/>
            <person name="Banfield J.F."/>
        </authorList>
    </citation>
    <scope>NUCLEOTIDE SEQUENCE [LARGE SCALE GENOMIC DNA]</scope>
</reference>
<dbReference type="STRING" id="1797532.A2729_00410"/>
<organism evidence="1 2">
    <name type="scientific">Candidatus Buchananbacteria bacterium RIFCSPHIGHO2_01_FULL_39_14</name>
    <dbReference type="NCBI Taxonomy" id="1797532"/>
    <lineage>
        <taxon>Bacteria</taxon>
        <taxon>Candidatus Buchananiibacteriota</taxon>
    </lineage>
</organism>
<name>A0A1G1XZA2_9BACT</name>
<dbReference type="EMBL" id="MHIB01000003">
    <property type="protein sequence ID" value="OGY45291.1"/>
    <property type="molecule type" value="Genomic_DNA"/>
</dbReference>
<dbReference type="AlphaFoldDB" id="A0A1G1XZA2"/>
<proteinExistence type="predicted"/>